<sequence length="145" mass="17063">MQPQVWPRNMVRILVWLDPIHSRQRASLSLLVMNSRSLPQKCESPKELLLKATDPPQGKNRTVPRGFLAVYVGQDGRRFLIPAKYLSMPDFRGLMEKAEEEFGFQQEGGLRFPCEEEDFEEILSRCREMQRRRRRRTSFGAKIMH</sequence>
<evidence type="ECO:0000313" key="1">
    <source>
        <dbReference type="EMBL" id="KAI4382030.1"/>
    </source>
</evidence>
<organism evidence="1 2">
    <name type="scientific">Melastoma candidum</name>
    <dbReference type="NCBI Taxonomy" id="119954"/>
    <lineage>
        <taxon>Eukaryota</taxon>
        <taxon>Viridiplantae</taxon>
        <taxon>Streptophyta</taxon>
        <taxon>Embryophyta</taxon>
        <taxon>Tracheophyta</taxon>
        <taxon>Spermatophyta</taxon>
        <taxon>Magnoliopsida</taxon>
        <taxon>eudicotyledons</taxon>
        <taxon>Gunneridae</taxon>
        <taxon>Pentapetalae</taxon>
        <taxon>rosids</taxon>
        <taxon>malvids</taxon>
        <taxon>Myrtales</taxon>
        <taxon>Melastomataceae</taxon>
        <taxon>Melastomatoideae</taxon>
        <taxon>Melastomateae</taxon>
        <taxon>Melastoma</taxon>
    </lineage>
</organism>
<proteinExistence type="predicted"/>
<gene>
    <name evidence="1" type="ORF">MLD38_008042</name>
</gene>
<name>A0ACB9RT14_9MYRT</name>
<comment type="caution">
    <text evidence="1">The sequence shown here is derived from an EMBL/GenBank/DDBJ whole genome shotgun (WGS) entry which is preliminary data.</text>
</comment>
<dbReference type="EMBL" id="CM042882">
    <property type="protein sequence ID" value="KAI4382030.1"/>
    <property type="molecule type" value="Genomic_DNA"/>
</dbReference>
<dbReference type="Proteomes" id="UP001057402">
    <property type="component" value="Chromosome 3"/>
</dbReference>
<evidence type="ECO:0000313" key="2">
    <source>
        <dbReference type="Proteomes" id="UP001057402"/>
    </source>
</evidence>
<keyword evidence="2" id="KW-1185">Reference proteome</keyword>
<protein>
    <submittedName>
        <fullName evidence="1">Uncharacterized protein</fullName>
    </submittedName>
</protein>
<accession>A0ACB9RT14</accession>
<reference evidence="2" key="1">
    <citation type="journal article" date="2023" name="Front. Plant Sci.">
        <title>Chromosomal-level genome assembly of Melastoma candidum provides insights into trichome evolution.</title>
        <authorList>
            <person name="Zhong Y."/>
            <person name="Wu W."/>
            <person name="Sun C."/>
            <person name="Zou P."/>
            <person name="Liu Y."/>
            <person name="Dai S."/>
            <person name="Zhou R."/>
        </authorList>
    </citation>
    <scope>NUCLEOTIDE SEQUENCE [LARGE SCALE GENOMIC DNA]</scope>
</reference>